<dbReference type="PANTHER" id="PTHR11019:SF199">
    <property type="entry name" value="HTH-TYPE TRANSCRIPTIONAL REGULATOR NIMR"/>
    <property type="match status" value="1"/>
</dbReference>
<dbReference type="InterPro" id="IPR009057">
    <property type="entry name" value="Homeodomain-like_sf"/>
</dbReference>
<feature type="domain" description="HTH araC/xylS-type" evidence="7">
    <location>
        <begin position="149"/>
        <end position="246"/>
    </location>
</feature>
<keyword evidence="4" id="KW-0804">Transcription</keyword>
<dbReference type="GO" id="GO:0003700">
    <property type="term" value="F:DNA-binding transcription factor activity"/>
    <property type="evidence" value="ECO:0007669"/>
    <property type="project" value="InterPro"/>
</dbReference>
<dbReference type="SUPFAM" id="SSF51182">
    <property type="entry name" value="RmlC-like cupins"/>
    <property type="match status" value="1"/>
</dbReference>
<gene>
    <name evidence="8" type="ORF">BJY18_005739</name>
</gene>
<evidence type="ECO:0000259" key="7">
    <source>
        <dbReference type="PROSITE" id="PS01124"/>
    </source>
</evidence>
<comment type="caution">
    <text evidence="8">The sequence shown here is derived from an EMBL/GenBank/DDBJ whole genome shotgun (WGS) entry which is preliminary data.</text>
</comment>
<proteinExistence type="predicted"/>
<sequence>MFYYGHAGAMLVGDLSLPAGAWFPWHDHPVHQLVWSARGIAAVTVDDAHWVLPPSRALWVPAGVWHRTGTLGHADLRGIYADPERCPVGWPQPRLVAVRPLLRELLEYLSAEGLAAAPRKRAEAVAFDLLEPLEVTTITVPTPADPRARDAAAVVLADPADARGLAELGRVVGASERTLARAFTRDCRMTFGTWRTQVRLRAALPLLAAGLPMTTVAHRVGYATASAFVAAFRRAVGVPPGAYFSATIDATVSARTAATSRPASARS</sequence>
<dbReference type="PANTHER" id="PTHR11019">
    <property type="entry name" value="HTH-TYPE TRANSCRIPTIONAL REGULATOR NIMR"/>
    <property type="match status" value="1"/>
</dbReference>
<keyword evidence="2" id="KW-0805">Transcription regulation</keyword>
<dbReference type="Gene3D" id="1.10.10.60">
    <property type="entry name" value="Homeodomain-like"/>
    <property type="match status" value="1"/>
</dbReference>
<dbReference type="FunFam" id="1.10.10.60:FF:000132">
    <property type="entry name" value="AraC family transcriptional regulator"/>
    <property type="match status" value="1"/>
</dbReference>
<evidence type="ECO:0000313" key="8">
    <source>
        <dbReference type="EMBL" id="MBB4688254.1"/>
    </source>
</evidence>
<dbReference type="Gene3D" id="2.60.120.10">
    <property type="entry name" value="Jelly Rolls"/>
    <property type="match status" value="1"/>
</dbReference>
<evidence type="ECO:0000256" key="6">
    <source>
        <dbReference type="ARBA" id="ARBA00079449"/>
    </source>
</evidence>
<dbReference type="SMART" id="SM00342">
    <property type="entry name" value="HTH_ARAC"/>
    <property type="match status" value="1"/>
</dbReference>
<dbReference type="GO" id="GO:0043565">
    <property type="term" value="F:sequence-specific DNA binding"/>
    <property type="evidence" value="ECO:0007669"/>
    <property type="project" value="InterPro"/>
</dbReference>
<dbReference type="InterPro" id="IPR013096">
    <property type="entry name" value="Cupin_2"/>
</dbReference>
<dbReference type="PROSITE" id="PS01124">
    <property type="entry name" value="HTH_ARAC_FAMILY_2"/>
    <property type="match status" value="1"/>
</dbReference>
<dbReference type="InterPro" id="IPR011051">
    <property type="entry name" value="RmlC_Cupin_sf"/>
</dbReference>
<evidence type="ECO:0000313" key="9">
    <source>
        <dbReference type="Proteomes" id="UP000581769"/>
    </source>
</evidence>
<dbReference type="PROSITE" id="PS00041">
    <property type="entry name" value="HTH_ARAC_FAMILY_1"/>
    <property type="match status" value="1"/>
</dbReference>
<protein>
    <recommendedName>
        <fullName evidence="5">HTH-type transcriptional regulator RipA</fullName>
    </recommendedName>
    <alternativeName>
        <fullName evidence="6">Repressor of iron proteins A</fullName>
    </alternativeName>
</protein>
<dbReference type="Pfam" id="PF07883">
    <property type="entry name" value="Cupin_2"/>
    <property type="match status" value="1"/>
</dbReference>
<dbReference type="AlphaFoldDB" id="A0A840J4J2"/>
<evidence type="ECO:0000256" key="2">
    <source>
        <dbReference type="ARBA" id="ARBA00023015"/>
    </source>
</evidence>
<keyword evidence="1" id="KW-0678">Repressor</keyword>
<dbReference type="SUPFAM" id="SSF46689">
    <property type="entry name" value="Homeodomain-like"/>
    <property type="match status" value="1"/>
</dbReference>
<name>A0A840J4J2_9PSEU</name>
<dbReference type="CDD" id="cd06124">
    <property type="entry name" value="cupin_NimR-like_N"/>
    <property type="match status" value="1"/>
</dbReference>
<keyword evidence="9" id="KW-1185">Reference proteome</keyword>
<dbReference type="Pfam" id="PF12833">
    <property type="entry name" value="HTH_18"/>
    <property type="match status" value="1"/>
</dbReference>
<dbReference type="InterPro" id="IPR014710">
    <property type="entry name" value="RmlC-like_jellyroll"/>
</dbReference>
<dbReference type="Proteomes" id="UP000581769">
    <property type="component" value="Unassembled WGS sequence"/>
</dbReference>
<reference evidence="8 9" key="1">
    <citation type="submission" date="2020-08" db="EMBL/GenBank/DDBJ databases">
        <title>Sequencing the genomes of 1000 actinobacteria strains.</title>
        <authorList>
            <person name="Klenk H.-P."/>
        </authorList>
    </citation>
    <scope>NUCLEOTIDE SEQUENCE [LARGE SCALE GENOMIC DNA]</scope>
    <source>
        <strain evidence="8 9">DSM 45859</strain>
    </source>
</reference>
<evidence type="ECO:0000256" key="3">
    <source>
        <dbReference type="ARBA" id="ARBA00023125"/>
    </source>
</evidence>
<accession>A0A840J4J2</accession>
<dbReference type="EMBL" id="JACHMG010000001">
    <property type="protein sequence ID" value="MBB4688254.1"/>
    <property type="molecule type" value="Genomic_DNA"/>
</dbReference>
<dbReference type="InterPro" id="IPR018060">
    <property type="entry name" value="HTH_AraC"/>
</dbReference>
<evidence type="ECO:0000256" key="4">
    <source>
        <dbReference type="ARBA" id="ARBA00023163"/>
    </source>
</evidence>
<evidence type="ECO:0000256" key="5">
    <source>
        <dbReference type="ARBA" id="ARBA00074140"/>
    </source>
</evidence>
<keyword evidence="3 8" id="KW-0238">DNA-binding</keyword>
<dbReference type="InterPro" id="IPR018062">
    <property type="entry name" value="HTH_AraC-typ_CS"/>
</dbReference>
<organism evidence="8 9">
    <name type="scientific">Amycolatopsis jiangsuensis</name>
    <dbReference type="NCBI Taxonomy" id="1181879"/>
    <lineage>
        <taxon>Bacteria</taxon>
        <taxon>Bacillati</taxon>
        <taxon>Actinomycetota</taxon>
        <taxon>Actinomycetes</taxon>
        <taxon>Pseudonocardiales</taxon>
        <taxon>Pseudonocardiaceae</taxon>
        <taxon>Amycolatopsis</taxon>
    </lineage>
</organism>
<evidence type="ECO:0000256" key="1">
    <source>
        <dbReference type="ARBA" id="ARBA00022491"/>
    </source>
</evidence>